<evidence type="ECO:0000259" key="8">
    <source>
        <dbReference type="Pfam" id="PF01757"/>
    </source>
</evidence>
<feature type="transmembrane region" description="Helical" evidence="7">
    <location>
        <begin position="180"/>
        <end position="199"/>
    </location>
</feature>
<dbReference type="Proteomes" id="UP000821846">
    <property type="component" value="Unassembled WGS sequence"/>
</dbReference>
<feature type="transmembrane region" description="Helical" evidence="7">
    <location>
        <begin position="314"/>
        <end position="335"/>
    </location>
</feature>
<dbReference type="PANTHER" id="PTHR40074:SF2">
    <property type="entry name" value="O-ACETYLTRANSFERASE WECH"/>
    <property type="match status" value="1"/>
</dbReference>
<evidence type="ECO:0000313" key="10">
    <source>
        <dbReference type="Proteomes" id="UP000821846"/>
    </source>
</evidence>
<sequence length="358" mass="41296">MKTRNYGIDFLRMISMIMIVMLHTLGHGGILRSVSFLSVHYQIAWLLEVIAFGAVNTYAMISGFVSVDSHFKISNILILWLQVLFYGILINTVFFFLLPESRNTSGWIQALFPVTRKEYWYFTAYAGVFFLSPFINQMFRNLSEKQIKTLFCFTLVVFSVVPTISQTFTPQQDVFYMGDGYSVFWLTLMYLLGACIKKLNLVSHSKKKKYFILYFFCILITWSSKILVEKFPISGFTLDSSFLIHYTSPFIVLAAMSLLLIFGSMNFSESVKKMIMLISPLSFGVYLLHDHPLVRSYVMTDRFAFITNGSVSKMLLFFFGIILAIFVVGCCVDAVRSKLFQLLHIRKSLSKLDRYFDV</sequence>
<dbReference type="InterPro" id="IPR002656">
    <property type="entry name" value="Acyl_transf_3_dom"/>
</dbReference>
<name>A0ABX2GZU0_9FIRM</name>
<evidence type="ECO:0000256" key="3">
    <source>
        <dbReference type="ARBA" id="ARBA00022475"/>
    </source>
</evidence>
<comment type="caution">
    <text evidence="9">The sequence shown here is derived from an EMBL/GenBank/DDBJ whole genome shotgun (WGS) entry which is preliminary data.</text>
</comment>
<feature type="transmembrane region" description="Helical" evidence="7">
    <location>
        <begin position="243"/>
        <end position="262"/>
    </location>
</feature>
<evidence type="ECO:0000256" key="5">
    <source>
        <dbReference type="ARBA" id="ARBA00022989"/>
    </source>
</evidence>
<keyword evidence="6 7" id="KW-0472">Membrane</keyword>
<dbReference type="RefSeq" id="WP_173866813.1">
    <property type="nucleotide sequence ID" value="NZ_JAAWUU010000052.1"/>
</dbReference>
<evidence type="ECO:0000313" key="9">
    <source>
        <dbReference type="EMBL" id="NSG30990.1"/>
    </source>
</evidence>
<feature type="transmembrane region" description="Helical" evidence="7">
    <location>
        <begin position="147"/>
        <end position="168"/>
    </location>
</feature>
<feature type="transmembrane region" description="Helical" evidence="7">
    <location>
        <begin position="12"/>
        <end position="31"/>
    </location>
</feature>
<dbReference type="PANTHER" id="PTHR40074">
    <property type="entry name" value="O-ACETYLTRANSFERASE WECH"/>
    <property type="match status" value="1"/>
</dbReference>
<organism evidence="9 10">
    <name type="scientific">Faecalicatena fissicatena</name>
    <dbReference type="NCBI Taxonomy" id="290055"/>
    <lineage>
        <taxon>Bacteria</taxon>
        <taxon>Bacillati</taxon>
        <taxon>Bacillota</taxon>
        <taxon>Clostridia</taxon>
        <taxon>Lachnospirales</taxon>
        <taxon>Lachnospiraceae</taxon>
        <taxon>Faecalicatena</taxon>
    </lineage>
</organism>
<accession>A0ABX2GZU0</accession>
<proteinExistence type="inferred from homology"/>
<evidence type="ECO:0000256" key="6">
    <source>
        <dbReference type="ARBA" id="ARBA00023136"/>
    </source>
</evidence>
<feature type="transmembrane region" description="Helical" evidence="7">
    <location>
        <begin position="274"/>
        <end position="294"/>
    </location>
</feature>
<dbReference type="EMBL" id="JAAWUZ010000053">
    <property type="protein sequence ID" value="NSG30990.1"/>
    <property type="molecule type" value="Genomic_DNA"/>
</dbReference>
<evidence type="ECO:0000256" key="2">
    <source>
        <dbReference type="ARBA" id="ARBA00007400"/>
    </source>
</evidence>
<dbReference type="GO" id="GO:0016746">
    <property type="term" value="F:acyltransferase activity"/>
    <property type="evidence" value="ECO:0007669"/>
    <property type="project" value="UniProtKB-KW"/>
</dbReference>
<feature type="transmembrane region" description="Helical" evidence="7">
    <location>
        <begin position="119"/>
        <end position="135"/>
    </location>
</feature>
<feature type="transmembrane region" description="Helical" evidence="7">
    <location>
        <begin position="211"/>
        <end position="228"/>
    </location>
</feature>
<keyword evidence="3" id="KW-1003">Cell membrane</keyword>
<keyword evidence="10" id="KW-1185">Reference proteome</keyword>
<feature type="transmembrane region" description="Helical" evidence="7">
    <location>
        <begin position="77"/>
        <end position="99"/>
    </location>
</feature>
<evidence type="ECO:0000256" key="4">
    <source>
        <dbReference type="ARBA" id="ARBA00022692"/>
    </source>
</evidence>
<feature type="domain" description="Acyltransferase 3" evidence="8">
    <location>
        <begin position="5"/>
        <end position="328"/>
    </location>
</feature>
<gene>
    <name evidence="9" type="ORF">HFM93_12090</name>
</gene>
<comment type="subcellular location">
    <subcellularLocation>
        <location evidence="1">Cell membrane</location>
        <topology evidence="1">Multi-pass membrane protein</topology>
    </subcellularLocation>
</comment>
<keyword evidence="9" id="KW-0012">Acyltransferase</keyword>
<comment type="similarity">
    <text evidence="2">Belongs to the acyltransferase 3 family.</text>
</comment>
<dbReference type="Pfam" id="PF01757">
    <property type="entry name" value="Acyl_transf_3"/>
    <property type="match status" value="1"/>
</dbReference>
<keyword evidence="9" id="KW-0808">Transferase</keyword>
<feature type="transmembrane region" description="Helical" evidence="7">
    <location>
        <begin position="43"/>
        <end position="65"/>
    </location>
</feature>
<reference evidence="9 10" key="1">
    <citation type="journal article" date="2020" name="Cell Host Microbe">
        <title>Functional and Genomic Variation between Human-Derived Isolates of Lachnospiraceae Reveals Inter- and Intra-Species Diversity.</title>
        <authorList>
            <person name="Sorbara M.T."/>
            <person name="Littmann E.R."/>
            <person name="Fontana E."/>
            <person name="Moody T.U."/>
            <person name="Kohout C.E."/>
            <person name="Gjonbalaj M."/>
            <person name="Eaton V."/>
            <person name="Seok R."/>
            <person name="Leiner I.M."/>
            <person name="Pamer E.G."/>
        </authorList>
    </citation>
    <scope>NUCLEOTIDE SEQUENCE [LARGE SCALE GENOMIC DNA]</scope>
    <source>
        <strain evidence="9 10">MSK.14.16</strain>
    </source>
</reference>
<evidence type="ECO:0000256" key="7">
    <source>
        <dbReference type="SAM" id="Phobius"/>
    </source>
</evidence>
<keyword evidence="4 7" id="KW-0812">Transmembrane</keyword>
<evidence type="ECO:0000256" key="1">
    <source>
        <dbReference type="ARBA" id="ARBA00004651"/>
    </source>
</evidence>
<keyword evidence="5 7" id="KW-1133">Transmembrane helix</keyword>
<protein>
    <submittedName>
        <fullName evidence="9">Acyltransferase family protein</fullName>
    </submittedName>
</protein>